<gene>
    <name evidence="2" type="ORF">CITCOLO1_LOCUS6491</name>
</gene>
<protein>
    <submittedName>
        <fullName evidence="2">Uncharacterized protein</fullName>
    </submittedName>
</protein>
<organism evidence="2 3">
    <name type="scientific">Citrullus colocynthis</name>
    <name type="common">colocynth</name>
    <dbReference type="NCBI Taxonomy" id="252529"/>
    <lineage>
        <taxon>Eukaryota</taxon>
        <taxon>Viridiplantae</taxon>
        <taxon>Streptophyta</taxon>
        <taxon>Embryophyta</taxon>
        <taxon>Tracheophyta</taxon>
        <taxon>Spermatophyta</taxon>
        <taxon>Magnoliopsida</taxon>
        <taxon>eudicotyledons</taxon>
        <taxon>Gunneridae</taxon>
        <taxon>Pentapetalae</taxon>
        <taxon>rosids</taxon>
        <taxon>fabids</taxon>
        <taxon>Cucurbitales</taxon>
        <taxon>Cucurbitaceae</taxon>
        <taxon>Benincaseae</taxon>
        <taxon>Citrullus</taxon>
    </lineage>
</organism>
<accession>A0ABP0Y575</accession>
<evidence type="ECO:0000313" key="3">
    <source>
        <dbReference type="Proteomes" id="UP001642487"/>
    </source>
</evidence>
<name>A0ABP0Y575_9ROSI</name>
<evidence type="ECO:0000313" key="2">
    <source>
        <dbReference type="EMBL" id="CAK9314726.1"/>
    </source>
</evidence>
<dbReference type="Proteomes" id="UP001642487">
    <property type="component" value="Chromosome 2"/>
</dbReference>
<keyword evidence="1" id="KW-0732">Signal</keyword>
<proteinExistence type="predicted"/>
<evidence type="ECO:0000256" key="1">
    <source>
        <dbReference type="SAM" id="SignalP"/>
    </source>
</evidence>
<dbReference type="EMBL" id="OZ021736">
    <property type="protein sequence ID" value="CAK9314726.1"/>
    <property type="molecule type" value="Genomic_DNA"/>
</dbReference>
<reference evidence="2 3" key="1">
    <citation type="submission" date="2024-03" db="EMBL/GenBank/DDBJ databases">
        <authorList>
            <person name="Gkanogiannis A."/>
            <person name="Becerra Lopez-Lavalle L."/>
        </authorList>
    </citation>
    <scope>NUCLEOTIDE SEQUENCE [LARGE SCALE GENOMIC DNA]</scope>
</reference>
<feature type="chain" id="PRO_5045988482" evidence="1">
    <location>
        <begin position="19"/>
        <end position="195"/>
    </location>
</feature>
<keyword evidence="3" id="KW-1185">Reference proteome</keyword>
<feature type="signal peptide" evidence="1">
    <location>
        <begin position="1"/>
        <end position="18"/>
    </location>
</feature>
<sequence length="195" mass="22290">MIIIIIIFFNFFSSLTQLRLTKPLGQSSIFFVSTFFCEPSVNGSWMILENLIHAFVDAIKYPTDHTQPEAKSPISAQIYFPPSHRFFFSLPLSPAATAATATRHLHHSPSFFFTSPLLYNLRRQARHSRTPAHLHRLRCCNVCLSSHYHSLLQPRRHSPLPSLLLLLADGALHSSARRQGFQTENYSLTIRDCRL</sequence>